<evidence type="ECO:0000313" key="2">
    <source>
        <dbReference type="Proteomes" id="UP000184268"/>
    </source>
</evidence>
<proteinExistence type="predicted"/>
<keyword evidence="2" id="KW-1185">Reference proteome</keyword>
<name>A0A1M5TXH2_9GAMM</name>
<accession>A0A1M5TXH2</accession>
<dbReference type="Proteomes" id="UP000184268">
    <property type="component" value="Unassembled WGS sequence"/>
</dbReference>
<gene>
    <name evidence="1" type="ORF">SAMN02745129_2320</name>
</gene>
<sequence>MSNERVLSASSAKFCLMAWLASHPEQQVFLVRDLLQKSGRRGLRQQLGQAELCGVLQAVGSGVFARVRRNRINGQVMYEHPGGRDGLLIEVLDCLGVPWRYEGLTAEYLEGRSSQVPAQCEIRVLGPIPRKLWL</sequence>
<dbReference type="AlphaFoldDB" id="A0A1M5TXH2"/>
<protein>
    <submittedName>
        <fullName evidence="1">Uncharacterized protein</fullName>
    </submittedName>
</protein>
<organism evidence="1 2">
    <name type="scientific">Ferrimonas marina</name>
    <dbReference type="NCBI Taxonomy" id="299255"/>
    <lineage>
        <taxon>Bacteria</taxon>
        <taxon>Pseudomonadati</taxon>
        <taxon>Pseudomonadota</taxon>
        <taxon>Gammaproteobacteria</taxon>
        <taxon>Alteromonadales</taxon>
        <taxon>Ferrimonadaceae</taxon>
        <taxon>Ferrimonas</taxon>
    </lineage>
</organism>
<dbReference type="EMBL" id="FQXG01000003">
    <property type="protein sequence ID" value="SHH55492.1"/>
    <property type="molecule type" value="Genomic_DNA"/>
</dbReference>
<evidence type="ECO:0000313" key="1">
    <source>
        <dbReference type="EMBL" id="SHH55492.1"/>
    </source>
</evidence>
<reference evidence="1 2" key="1">
    <citation type="submission" date="2016-11" db="EMBL/GenBank/DDBJ databases">
        <authorList>
            <person name="Jaros S."/>
            <person name="Januszkiewicz K."/>
            <person name="Wedrychowicz H."/>
        </authorList>
    </citation>
    <scope>NUCLEOTIDE SEQUENCE [LARGE SCALE GENOMIC DNA]</scope>
    <source>
        <strain evidence="1 2">DSM 16917</strain>
    </source>
</reference>